<dbReference type="Gene3D" id="3.40.50.1400">
    <property type="match status" value="2"/>
</dbReference>
<accession>A0A3A5MK91</accession>
<reference evidence="3 4" key="1">
    <citation type="submission" date="2018-09" db="EMBL/GenBank/DDBJ databases">
        <title>Novel species of Cryobacterium.</title>
        <authorList>
            <person name="Liu Q."/>
            <person name="Xin Y.-H."/>
        </authorList>
    </citation>
    <scope>NUCLEOTIDE SEQUENCE [LARGE SCALE GENOMIC DNA]</scope>
    <source>
        <strain evidence="3 4">Hh39</strain>
    </source>
</reference>
<evidence type="ECO:0000256" key="2">
    <source>
        <dbReference type="ARBA" id="ARBA00023239"/>
    </source>
</evidence>
<dbReference type="InterPro" id="IPR002762">
    <property type="entry name" value="CbiX-like"/>
</dbReference>
<comment type="caution">
    <text evidence="3">The sequence shown here is derived from an EMBL/GenBank/DDBJ whole genome shotgun (WGS) entry which is preliminary data.</text>
</comment>
<evidence type="ECO:0000313" key="4">
    <source>
        <dbReference type="Proteomes" id="UP000272015"/>
    </source>
</evidence>
<dbReference type="SUPFAM" id="SSF53800">
    <property type="entry name" value="Chelatase"/>
    <property type="match status" value="1"/>
</dbReference>
<keyword evidence="1" id="KW-0479">Metal-binding</keyword>
<dbReference type="Proteomes" id="UP000272015">
    <property type="component" value="Unassembled WGS sequence"/>
</dbReference>
<dbReference type="GO" id="GO:0046872">
    <property type="term" value="F:metal ion binding"/>
    <property type="evidence" value="ECO:0007669"/>
    <property type="project" value="UniProtKB-KW"/>
</dbReference>
<protein>
    <submittedName>
        <fullName evidence="3">Cobalamin biosynthesis protein CbiX</fullName>
    </submittedName>
</protein>
<keyword evidence="2" id="KW-0456">Lyase</keyword>
<gene>
    <name evidence="3" type="ORF">D6T64_21210</name>
</gene>
<dbReference type="InterPro" id="IPR050963">
    <property type="entry name" value="Sirohydro_Cobaltochel/CbiX"/>
</dbReference>
<name>A0A3A5MK91_9MICO</name>
<dbReference type="OrthoDB" id="7345302at2"/>
<keyword evidence="4" id="KW-1185">Reference proteome</keyword>
<dbReference type="AlphaFoldDB" id="A0A3A5MK91"/>
<dbReference type="PANTHER" id="PTHR33542:SF5">
    <property type="entry name" value="FERROCHELATASE CHE1"/>
    <property type="match status" value="1"/>
</dbReference>
<dbReference type="PANTHER" id="PTHR33542">
    <property type="entry name" value="SIROHYDROCHLORIN FERROCHELATASE, CHLOROPLASTIC"/>
    <property type="match status" value="1"/>
</dbReference>
<evidence type="ECO:0000256" key="1">
    <source>
        <dbReference type="ARBA" id="ARBA00022723"/>
    </source>
</evidence>
<dbReference type="Pfam" id="PF01903">
    <property type="entry name" value="CbiX"/>
    <property type="match status" value="1"/>
</dbReference>
<evidence type="ECO:0000313" key="3">
    <source>
        <dbReference type="EMBL" id="RJT84672.1"/>
    </source>
</evidence>
<organism evidence="3 4">
    <name type="scientific">Cryobacterium melibiosiphilum</name>
    <dbReference type="NCBI Taxonomy" id="995039"/>
    <lineage>
        <taxon>Bacteria</taxon>
        <taxon>Bacillati</taxon>
        <taxon>Actinomycetota</taxon>
        <taxon>Actinomycetes</taxon>
        <taxon>Micrococcales</taxon>
        <taxon>Microbacteriaceae</taxon>
        <taxon>Cryobacterium</taxon>
    </lineage>
</organism>
<dbReference type="EMBL" id="QZVS01000097">
    <property type="protein sequence ID" value="RJT84672.1"/>
    <property type="molecule type" value="Genomic_DNA"/>
</dbReference>
<proteinExistence type="predicted"/>
<sequence>MPRNVRSAAQPALVAVSHGTNSLAGQAAIAALVAAVSIARPDLTVAGGFVDVQQPDVATTLGALPDASAAIVVPLLLSAGYHVHVDLQKETAAVDRDTVVSAALGPDRRLVEVLVYRLGQAGYRAGDELVLAAAGSSDARAVEDCREVGRMLAARLGVRVTVGFLSAASPRLACAVAAARIRHPHARLAISTYLMAPGFFFDLTRNVGADLVSDPLLVAAEAPPAGMVDLVIDRYLDAHLAAGRLAAHAA</sequence>
<dbReference type="GO" id="GO:0016829">
    <property type="term" value="F:lyase activity"/>
    <property type="evidence" value="ECO:0007669"/>
    <property type="project" value="UniProtKB-KW"/>
</dbReference>